<protein>
    <submittedName>
        <fullName evidence="3">Uncharacterized protein LOC116292658 isoform X2</fullName>
    </submittedName>
</protein>
<dbReference type="Pfam" id="PF20231">
    <property type="entry name" value="DUF6589"/>
    <property type="match status" value="1"/>
</dbReference>
<proteinExistence type="predicted"/>
<accession>A0A6P8HHI8</accession>
<name>A0A6P8HHI8_ACTTE</name>
<dbReference type="InterPro" id="IPR046496">
    <property type="entry name" value="DUF6589"/>
</dbReference>
<dbReference type="OrthoDB" id="5988638at2759"/>
<dbReference type="Proteomes" id="UP000515163">
    <property type="component" value="Unplaced"/>
</dbReference>
<evidence type="ECO:0000313" key="2">
    <source>
        <dbReference type="Proteomes" id="UP000515163"/>
    </source>
</evidence>
<organism evidence="2 3">
    <name type="scientific">Actinia tenebrosa</name>
    <name type="common">Australian red waratah sea anemone</name>
    <dbReference type="NCBI Taxonomy" id="6105"/>
    <lineage>
        <taxon>Eukaryota</taxon>
        <taxon>Metazoa</taxon>
        <taxon>Cnidaria</taxon>
        <taxon>Anthozoa</taxon>
        <taxon>Hexacorallia</taxon>
        <taxon>Actiniaria</taxon>
        <taxon>Actiniidae</taxon>
        <taxon>Actinia</taxon>
    </lineage>
</organism>
<sequence length="230" mass="26536">MCSLGMEFYNPNISAEMAQILKDYQQSYVPISNMEEKKIVLSKVPVHGDQLFEERARNVQWTFRDGENGYDRLEGLLPEHADWHAKVTLYETEFKIFVKESVAEIGTSRASMNRCGKNNAAKGVHNHHNQYKDFHSREIEGHICASFMEMCVMKKLEDVPTCDMPDPESDNQLRTEWLLSLCKNHVEKYIVKSEFTSLAEQTGDWISVSKSNLPVAKMDVTILIHYILEE</sequence>
<dbReference type="AlphaFoldDB" id="A0A6P8HHI8"/>
<dbReference type="GeneID" id="116292658"/>
<feature type="domain" description="DUF6589" evidence="1">
    <location>
        <begin position="15"/>
        <end position="194"/>
    </location>
</feature>
<keyword evidence="2" id="KW-1185">Reference proteome</keyword>
<dbReference type="RefSeq" id="XP_031555869.1">
    <property type="nucleotide sequence ID" value="XM_031700009.1"/>
</dbReference>
<reference evidence="3" key="1">
    <citation type="submission" date="2025-08" db="UniProtKB">
        <authorList>
            <consortium name="RefSeq"/>
        </authorList>
    </citation>
    <scope>IDENTIFICATION</scope>
    <source>
        <tissue evidence="3">Tentacle</tissue>
    </source>
</reference>
<gene>
    <name evidence="3" type="primary">LOC116292658</name>
</gene>
<evidence type="ECO:0000313" key="3">
    <source>
        <dbReference type="RefSeq" id="XP_031555869.1"/>
    </source>
</evidence>
<evidence type="ECO:0000259" key="1">
    <source>
        <dbReference type="Pfam" id="PF20231"/>
    </source>
</evidence>